<evidence type="ECO:0000313" key="1">
    <source>
        <dbReference type="EMBL" id="KAF9642748.1"/>
    </source>
</evidence>
<dbReference type="EMBL" id="MU118366">
    <property type="protein sequence ID" value="KAF9642748.1"/>
    <property type="molecule type" value="Genomic_DNA"/>
</dbReference>
<organism evidence="1 2">
    <name type="scientific">Thelephora ganbajun</name>
    <name type="common">Ganba fungus</name>
    <dbReference type="NCBI Taxonomy" id="370292"/>
    <lineage>
        <taxon>Eukaryota</taxon>
        <taxon>Fungi</taxon>
        <taxon>Dikarya</taxon>
        <taxon>Basidiomycota</taxon>
        <taxon>Agaricomycotina</taxon>
        <taxon>Agaricomycetes</taxon>
        <taxon>Thelephorales</taxon>
        <taxon>Thelephoraceae</taxon>
        <taxon>Thelephora</taxon>
    </lineage>
</organism>
<name>A0ACB6YZK8_THEGA</name>
<proteinExistence type="predicted"/>
<keyword evidence="2" id="KW-1185">Reference proteome</keyword>
<reference evidence="1" key="2">
    <citation type="journal article" date="2020" name="Nat. Commun.">
        <title>Large-scale genome sequencing of mycorrhizal fungi provides insights into the early evolution of symbiotic traits.</title>
        <authorList>
            <person name="Miyauchi S."/>
            <person name="Kiss E."/>
            <person name="Kuo A."/>
            <person name="Drula E."/>
            <person name="Kohler A."/>
            <person name="Sanchez-Garcia M."/>
            <person name="Morin E."/>
            <person name="Andreopoulos B."/>
            <person name="Barry K.W."/>
            <person name="Bonito G."/>
            <person name="Buee M."/>
            <person name="Carver A."/>
            <person name="Chen C."/>
            <person name="Cichocki N."/>
            <person name="Clum A."/>
            <person name="Culley D."/>
            <person name="Crous P.W."/>
            <person name="Fauchery L."/>
            <person name="Girlanda M."/>
            <person name="Hayes R.D."/>
            <person name="Keri Z."/>
            <person name="LaButti K."/>
            <person name="Lipzen A."/>
            <person name="Lombard V."/>
            <person name="Magnuson J."/>
            <person name="Maillard F."/>
            <person name="Murat C."/>
            <person name="Nolan M."/>
            <person name="Ohm R.A."/>
            <person name="Pangilinan J."/>
            <person name="Pereira M.F."/>
            <person name="Perotto S."/>
            <person name="Peter M."/>
            <person name="Pfister S."/>
            <person name="Riley R."/>
            <person name="Sitrit Y."/>
            <person name="Stielow J.B."/>
            <person name="Szollosi G."/>
            <person name="Zifcakova L."/>
            <person name="Stursova M."/>
            <person name="Spatafora J.W."/>
            <person name="Tedersoo L."/>
            <person name="Vaario L.M."/>
            <person name="Yamada A."/>
            <person name="Yan M."/>
            <person name="Wang P."/>
            <person name="Xu J."/>
            <person name="Bruns T."/>
            <person name="Baldrian P."/>
            <person name="Vilgalys R."/>
            <person name="Dunand C."/>
            <person name="Henrissat B."/>
            <person name="Grigoriev I.V."/>
            <person name="Hibbett D."/>
            <person name="Nagy L.G."/>
            <person name="Martin F.M."/>
        </authorList>
    </citation>
    <scope>NUCLEOTIDE SEQUENCE</scope>
    <source>
        <strain evidence="1">P2</strain>
    </source>
</reference>
<reference evidence="1" key="1">
    <citation type="submission" date="2019-10" db="EMBL/GenBank/DDBJ databases">
        <authorList>
            <consortium name="DOE Joint Genome Institute"/>
            <person name="Kuo A."/>
            <person name="Miyauchi S."/>
            <person name="Kiss E."/>
            <person name="Drula E."/>
            <person name="Kohler A."/>
            <person name="Sanchez-Garcia M."/>
            <person name="Andreopoulos B."/>
            <person name="Barry K.W."/>
            <person name="Bonito G."/>
            <person name="Buee M."/>
            <person name="Carver A."/>
            <person name="Chen C."/>
            <person name="Cichocki N."/>
            <person name="Clum A."/>
            <person name="Culley D."/>
            <person name="Crous P.W."/>
            <person name="Fauchery L."/>
            <person name="Girlanda M."/>
            <person name="Hayes R."/>
            <person name="Keri Z."/>
            <person name="Labutti K."/>
            <person name="Lipzen A."/>
            <person name="Lombard V."/>
            <person name="Magnuson J."/>
            <person name="Maillard F."/>
            <person name="Morin E."/>
            <person name="Murat C."/>
            <person name="Nolan M."/>
            <person name="Ohm R."/>
            <person name="Pangilinan J."/>
            <person name="Pereira M."/>
            <person name="Perotto S."/>
            <person name="Peter M."/>
            <person name="Riley R."/>
            <person name="Sitrit Y."/>
            <person name="Stielow B."/>
            <person name="Szollosi G."/>
            <person name="Zifcakova L."/>
            <person name="Stursova M."/>
            <person name="Spatafora J.W."/>
            <person name="Tedersoo L."/>
            <person name="Vaario L.-M."/>
            <person name="Yamada A."/>
            <person name="Yan M."/>
            <person name="Wang P."/>
            <person name="Xu J."/>
            <person name="Bruns T."/>
            <person name="Baldrian P."/>
            <person name="Vilgalys R."/>
            <person name="Henrissat B."/>
            <person name="Grigoriev I.V."/>
            <person name="Hibbett D."/>
            <person name="Nagy L.G."/>
            <person name="Martin F.M."/>
        </authorList>
    </citation>
    <scope>NUCLEOTIDE SEQUENCE</scope>
    <source>
        <strain evidence="1">P2</strain>
    </source>
</reference>
<gene>
    <name evidence="1" type="ORF">BDM02DRAFT_3273332</name>
</gene>
<accession>A0ACB6YZK8</accession>
<evidence type="ECO:0000313" key="2">
    <source>
        <dbReference type="Proteomes" id="UP000886501"/>
    </source>
</evidence>
<dbReference type="Proteomes" id="UP000886501">
    <property type="component" value="Unassembled WGS sequence"/>
</dbReference>
<protein>
    <submittedName>
        <fullName evidence="1">Cytochrome P450</fullName>
    </submittedName>
</protein>
<comment type="caution">
    <text evidence="1">The sequence shown here is derived from an EMBL/GenBank/DDBJ whole genome shotgun (WGS) entry which is preliminary data.</text>
</comment>
<sequence length="502" mass="56504">MLDKALIGFLAGIAFVLVFLRRKELAPLPPGPKPLPLLGNILQLKEKYMWKLAVDWYKEYGKLVYANAAGIPMIFINDFQANEDLINMRGDKYADKPKMVMLNELCGGKYILAFIGTDDAERVLRQRRIMKKALGPGAIPSYELSMETSTRQLLLDLTSKKTTIEGALLMYTSSVTLSILYGHQVVSSDDELVKITGEAAEVLSNKIAAGTKVWAVDILPFLRHIPAWFPGAAFKRLAAEWKAVLERSVNVPYERSVEEIRQGRAVASAVLISLGEDPKPSPEYDLDLRWSLNAMYLGSIDSSIAGLENFILAMVKYPEVLKKAQEEIDSAVGRSRLPTFSDRSSLPYVEAMLTETLRWGCPVPLNFPHLSVEDVYEGYRIPKGSYVLGNLWVMSRDERLYPDPEVFRPERFLGHPYTEDKAFNPWNYIFGTGKRKCPGVHLIQSSLWLVIARVVAALDIKPKVVNGVPIEVNLKEKNAFFRMYDGLECEITTRAHVNLDQL</sequence>